<comment type="caution">
    <text evidence="2">The sequence shown here is derived from an EMBL/GenBank/DDBJ whole genome shotgun (WGS) entry which is preliminary data.</text>
</comment>
<dbReference type="PANTHER" id="PTHR18964:SF174">
    <property type="entry name" value="D-ALLOSE KINASE-RELATED"/>
    <property type="match status" value="1"/>
</dbReference>
<dbReference type="SUPFAM" id="SSF53067">
    <property type="entry name" value="Actin-like ATPase domain"/>
    <property type="match status" value="1"/>
</dbReference>
<organism evidence="2 3">
    <name type="scientific">Raoultella lignicola</name>
    <dbReference type="NCBI Taxonomy" id="3040939"/>
    <lineage>
        <taxon>Bacteria</taxon>
        <taxon>Pseudomonadati</taxon>
        <taxon>Pseudomonadota</taxon>
        <taxon>Gammaproteobacteria</taxon>
        <taxon>Enterobacterales</taxon>
        <taxon>Enterobacteriaceae</taxon>
        <taxon>Klebsiella/Raoultella group</taxon>
        <taxon>Raoultella</taxon>
    </lineage>
</organism>
<sequence length="313" mass="33283">MHLGMDIGGTKMETVLLDSTGDVRWRQRVATPKSSVEQFVQGVIAEVERAQQEAGTAISMGFCLPGAIEPHSCLVKNSNIQVVNGHPLHDILSEYFGQPLAVANDANCFALSEATDGSGAGHNVVFGAILGTGCGGGIVAHQRLMTGPNACSGEWGHNPLPHYRPEYDGESPLCYCGQHHCLESFISGSGLARQFRQQADQSVTAEDLVQQMREGRDGAQALWRRYRNQVARAFASVVNLLDPDVIVVGGGLSGVDELYRGLSEEMAQYVFGGRCVTPVVPATHGASSGVRGAAWAGEQALQNGITRGIAPDR</sequence>
<evidence type="ECO:0000313" key="3">
    <source>
        <dbReference type="Proteomes" id="UP001312893"/>
    </source>
</evidence>
<dbReference type="InterPro" id="IPR043129">
    <property type="entry name" value="ATPase_NBD"/>
</dbReference>
<dbReference type="Gene3D" id="3.30.420.40">
    <property type="match status" value="2"/>
</dbReference>
<reference evidence="2 3" key="1">
    <citation type="submission" date="2024-04" db="EMBL/GenBank/DDBJ databases">
        <title>Two novel Raoultella species associated with bleeding cankers of broadleaf hosts, Raoultella scottia sp. nov. and Raoultella lignicola sp. nov.</title>
        <authorList>
            <person name="Brady C.L."/>
        </authorList>
    </citation>
    <scope>NUCLEOTIDE SEQUENCE [LARGE SCALE GENOMIC DNA]</scope>
    <source>
        <strain evidence="2 3">TW_WC1a.1</strain>
    </source>
</reference>
<gene>
    <name evidence="2" type="ORF">QFI96_020145</name>
</gene>
<protein>
    <submittedName>
        <fullName evidence="2">ROK family protein</fullName>
    </submittedName>
</protein>
<keyword evidence="3" id="KW-1185">Reference proteome</keyword>
<dbReference type="PROSITE" id="PS01125">
    <property type="entry name" value="ROK"/>
    <property type="match status" value="1"/>
</dbReference>
<dbReference type="EMBL" id="JARXNK020000105">
    <property type="protein sequence ID" value="MEL0554005.1"/>
    <property type="molecule type" value="Genomic_DNA"/>
</dbReference>
<name>A0ABU9FDG6_9ENTR</name>
<dbReference type="PANTHER" id="PTHR18964">
    <property type="entry name" value="ROK (REPRESSOR, ORF, KINASE) FAMILY"/>
    <property type="match status" value="1"/>
</dbReference>
<evidence type="ECO:0000313" key="2">
    <source>
        <dbReference type="EMBL" id="MEL0554005.1"/>
    </source>
</evidence>
<dbReference type="RefSeq" id="WP_331851553.1">
    <property type="nucleotide sequence ID" value="NZ_JARXNK020000105.1"/>
</dbReference>
<accession>A0ABU9FDG6</accession>
<dbReference type="InterPro" id="IPR049874">
    <property type="entry name" value="ROK_cs"/>
</dbReference>
<proteinExistence type="predicted"/>
<evidence type="ECO:0000256" key="1">
    <source>
        <dbReference type="ARBA" id="ARBA00023277"/>
    </source>
</evidence>
<dbReference type="Proteomes" id="UP001312893">
    <property type="component" value="Unassembled WGS sequence"/>
</dbReference>
<dbReference type="InterPro" id="IPR000600">
    <property type="entry name" value="ROK"/>
</dbReference>
<dbReference type="Pfam" id="PF00480">
    <property type="entry name" value="ROK"/>
    <property type="match status" value="1"/>
</dbReference>
<keyword evidence="1" id="KW-0119">Carbohydrate metabolism</keyword>